<evidence type="ECO:0000256" key="6">
    <source>
        <dbReference type="SAM" id="Phobius"/>
    </source>
</evidence>
<keyword evidence="2" id="KW-1003">Cell membrane</keyword>
<dbReference type="EMBL" id="CP045871">
    <property type="protein sequence ID" value="QGG80660.1"/>
    <property type="molecule type" value="Genomic_DNA"/>
</dbReference>
<organism evidence="7 8">
    <name type="scientific">Litorivicinus lipolyticus</name>
    <dbReference type="NCBI Taxonomy" id="418701"/>
    <lineage>
        <taxon>Bacteria</taxon>
        <taxon>Pseudomonadati</taxon>
        <taxon>Pseudomonadota</taxon>
        <taxon>Gammaproteobacteria</taxon>
        <taxon>Oceanospirillales</taxon>
        <taxon>Litorivicinaceae</taxon>
        <taxon>Litorivicinus</taxon>
    </lineage>
</organism>
<dbReference type="OrthoDB" id="3296441at2"/>
<evidence type="ECO:0000256" key="2">
    <source>
        <dbReference type="ARBA" id="ARBA00022475"/>
    </source>
</evidence>
<dbReference type="GO" id="GO:0005886">
    <property type="term" value="C:plasma membrane"/>
    <property type="evidence" value="ECO:0007669"/>
    <property type="project" value="UniProtKB-SubCell"/>
</dbReference>
<keyword evidence="8" id="KW-1185">Reference proteome</keyword>
<name>A0A5Q2QFP6_9GAMM</name>
<dbReference type="AlphaFoldDB" id="A0A5Q2QFP6"/>
<feature type="transmembrane region" description="Helical" evidence="6">
    <location>
        <begin position="178"/>
        <end position="196"/>
    </location>
</feature>
<evidence type="ECO:0000256" key="1">
    <source>
        <dbReference type="ARBA" id="ARBA00004651"/>
    </source>
</evidence>
<feature type="transmembrane region" description="Helical" evidence="6">
    <location>
        <begin position="46"/>
        <end position="66"/>
    </location>
</feature>
<dbReference type="PANTHER" id="PTHR33545:SF5">
    <property type="entry name" value="UPF0750 MEMBRANE PROTEIN YITT"/>
    <property type="match status" value="1"/>
</dbReference>
<accession>A0A5Q2QFP6</accession>
<reference evidence="7 8" key="1">
    <citation type="submission" date="2019-11" db="EMBL/GenBank/DDBJ databases">
        <authorList>
            <person name="Khan S.A."/>
            <person name="Jeon C.O."/>
            <person name="Chun B.H."/>
        </authorList>
    </citation>
    <scope>NUCLEOTIDE SEQUENCE [LARGE SCALE GENOMIC DNA]</scope>
    <source>
        <strain evidence="7 8">IMCC 1097</strain>
    </source>
</reference>
<evidence type="ECO:0000313" key="8">
    <source>
        <dbReference type="Proteomes" id="UP000388235"/>
    </source>
</evidence>
<dbReference type="InterPro" id="IPR003740">
    <property type="entry name" value="YitT"/>
</dbReference>
<comment type="subcellular location">
    <subcellularLocation>
        <location evidence="1">Cell membrane</location>
        <topology evidence="1">Multi-pass membrane protein</topology>
    </subcellularLocation>
</comment>
<feature type="transmembrane region" description="Helical" evidence="6">
    <location>
        <begin position="78"/>
        <end position="100"/>
    </location>
</feature>
<proteinExistence type="predicted"/>
<keyword evidence="5 6" id="KW-0472">Membrane</keyword>
<dbReference type="PANTHER" id="PTHR33545">
    <property type="entry name" value="UPF0750 MEMBRANE PROTEIN YITT-RELATED"/>
    <property type="match status" value="1"/>
</dbReference>
<gene>
    <name evidence="7" type="ORF">GH975_08805</name>
</gene>
<dbReference type="Proteomes" id="UP000388235">
    <property type="component" value="Chromosome"/>
</dbReference>
<feature type="transmembrane region" description="Helical" evidence="6">
    <location>
        <begin position="112"/>
        <end position="130"/>
    </location>
</feature>
<keyword evidence="4 6" id="KW-1133">Transmembrane helix</keyword>
<dbReference type="KEGG" id="llp:GH975_08805"/>
<evidence type="ECO:0000313" key="7">
    <source>
        <dbReference type="EMBL" id="QGG80660.1"/>
    </source>
</evidence>
<evidence type="ECO:0000256" key="4">
    <source>
        <dbReference type="ARBA" id="ARBA00022989"/>
    </source>
</evidence>
<dbReference type="Pfam" id="PF02588">
    <property type="entry name" value="YitT_membrane"/>
    <property type="match status" value="1"/>
</dbReference>
<keyword evidence="3 6" id="KW-0812">Transmembrane</keyword>
<evidence type="ECO:0000256" key="5">
    <source>
        <dbReference type="ARBA" id="ARBA00023136"/>
    </source>
</evidence>
<dbReference type="RefSeq" id="WP_153714164.1">
    <property type="nucleotide sequence ID" value="NZ_CP045871.1"/>
</dbReference>
<protein>
    <submittedName>
        <fullName evidence="7">YitT family protein</fullName>
    </submittedName>
</protein>
<feature type="transmembrane region" description="Helical" evidence="6">
    <location>
        <begin position="150"/>
        <end position="171"/>
    </location>
</feature>
<sequence length="205" mass="21915">MEPIKRNPTDHRVWEDLFGIAIGVTLCGLGLLIFRDLGLTVGGTAGLALLVHYGTGLSLGLSYSLINLPFYAFAWVKMGWAFTLRTLITVTLLSVGVEWAASMIQFSRLDPLLGTWVAGVLVGMGLLSVFRHGSSFGGSGILAAFLQDHFGIKAGYVQLAFDSVVLLVAFLMLEPSALAYSVVSALILNGLVAVNHNRARYVGVT</sequence>
<feature type="transmembrane region" description="Helical" evidence="6">
    <location>
        <begin position="17"/>
        <end position="34"/>
    </location>
</feature>
<evidence type="ECO:0000256" key="3">
    <source>
        <dbReference type="ARBA" id="ARBA00022692"/>
    </source>
</evidence>
<dbReference type="InterPro" id="IPR051461">
    <property type="entry name" value="UPF0750_membrane"/>
</dbReference>